<comment type="caution">
    <text evidence="1">The sequence shown here is derived from an EMBL/GenBank/DDBJ whole genome shotgun (WGS) entry which is preliminary data.</text>
</comment>
<dbReference type="Proteomes" id="UP001596500">
    <property type="component" value="Unassembled WGS sequence"/>
</dbReference>
<gene>
    <name evidence="1" type="ORF">ACFQNG_18590</name>
</gene>
<dbReference type="EMBL" id="JBHTBW010000075">
    <property type="protein sequence ID" value="MFC7443078.1"/>
    <property type="molecule type" value="Genomic_DNA"/>
</dbReference>
<keyword evidence="2" id="KW-1185">Reference proteome</keyword>
<reference evidence="2" key="1">
    <citation type="journal article" date="2019" name="Int. J. Syst. Evol. Microbiol.">
        <title>The Global Catalogue of Microorganisms (GCM) 10K type strain sequencing project: providing services to taxonomists for standard genome sequencing and annotation.</title>
        <authorList>
            <consortium name="The Broad Institute Genomics Platform"/>
            <consortium name="The Broad Institute Genome Sequencing Center for Infectious Disease"/>
            <person name="Wu L."/>
            <person name="Ma J."/>
        </authorList>
    </citation>
    <scope>NUCLEOTIDE SEQUENCE [LARGE SCALE GENOMIC DNA]</scope>
    <source>
        <strain evidence="2">CGMCC 1.12942</strain>
    </source>
</reference>
<dbReference type="RefSeq" id="WP_379867408.1">
    <property type="nucleotide sequence ID" value="NZ_JBHTBW010000075.1"/>
</dbReference>
<evidence type="ECO:0000313" key="2">
    <source>
        <dbReference type="Proteomes" id="UP001596500"/>
    </source>
</evidence>
<organism evidence="1 2">
    <name type="scientific">Laceyella putida</name>
    <dbReference type="NCBI Taxonomy" id="110101"/>
    <lineage>
        <taxon>Bacteria</taxon>
        <taxon>Bacillati</taxon>
        <taxon>Bacillota</taxon>
        <taxon>Bacilli</taxon>
        <taxon>Bacillales</taxon>
        <taxon>Thermoactinomycetaceae</taxon>
        <taxon>Laceyella</taxon>
    </lineage>
</organism>
<protein>
    <submittedName>
        <fullName evidence="1">Uncharacterized protein</fullName>
    </submittedName>
</protein>
<sequence>MKVVEDKRRKKRPIGDFPWFLPDLIAMSKRAKEAMEDLLAPHGEFLLVECDFGEYYLYNAFAVLDALDDEKTIGD</sequence>
<accession>A0ABW2RQ22</accession>
<evidence type="ECO:0000313" key="1">
    <source>
        <dbReference type="EMBL" id="MFC7443078.1"/>
    </source>
</evidence>
<proteinExistence type="predicted"/>
<name>A0ABW2RQ22_9BACL</name>